<feature type="compositionally biased region" description="Low complexity" evidence="1">
    <location>
        <begin position="109"/>
        <end position="127"/>
    </location>
</feature>
<sequence>MKRRGARVVSASSAVVPEVDAVNAVVISPAASTPTNAVAAMSSPLNVVAAAAVAQPALTIPTLNIFARFQEHRDDFDADWLLLKEDPAAAEEKPPLAAQVTDKLRRHQAQLGAQRAAAAADRSAVRLGKQKTTLNSNKGGTTTALVGDDDDADIATAIQAAPPSRRQRRPDTYDSAEDEPSVSAAVVADVNEGNSSNDGDDNEEYVPEDRKAAQYRHTNATSLEPTVASAVAVEETRQEAAEEATASVAAVVGEVAKSAEAEEEGEGLTGDYLDFQSTTPTGAKAIASGALQATVHLPVTTPSAPSSSGGRNTLQQQQQQQRRQRSSFGGASLPAEGRVVIVPLWSTARMEQHGGYCATNPLIALHQEVTDLVDFLRPTQAEVTMRRYIEMKIGKLVGRLWPGSRVLVYGSLYTHLLLPLSDLDVTLLDVPVPPEEALTTLAKEISNEGLCENAYPQVILKTKVPLIKFVHKGSLIDVDISVGAVDGKRNSECVVRYLNTYPEAVPLVMTVKYFLLQRGMHEPYHGGLGSYATTLLVVSFLRQHPIYTTHPEQRPMTGLGKLLVDFLRMCGQFWSYSRVAVSLGDLQLSASGDGRGSSDCGDFHARTDLDWTNRPQSPVSPSSPRTPLGPAQGSIADPADAANNAASSLRLFHSISSMFTYAYLALTADFSSSTSGNEPGTMSGSPPAASVDAQVSSPSIDDLSRRPTLLSRIFHVDADMIFHRQAIATTYAKLSTEMPVYMEEVRRFHGEEDAAMLPSNARSWRERRQLRRGGDGDAPFLWETQPPRSVTSLEERLALAHLHGATAAAPPAASTIPTERDSGNSWKRLRQDGDDDRSANEIRRGRRRTESSAKETYVVSSSASSSSSSESSSSRPSRSYDSDAESNASSVREDVTRTTERSRRMRRE</sequence>
<feature type="compositionally biased region" description="Polar residues" evidence="1">
    <location>
        <begin position="674"/>
        <end position="684"/>
    </location>
</feature>
<reference evidence="3 4" key="1">
    <citation type="submission" date="2015-07" db="EMBL/GenBank/DDBJ databases">
        <title>High-quality genome of monoxenous trypanosomatid Leptomonas pyrrhocoris.</title>
        <authorList>
            <person name="Flegontov P."/>
            <person name="Butenko A."/>
            <person name="Firsov S."/>
            <person name="Vlcek C."/>
            <person name="Logacheva M.D."/>
            <person name="Field M."/>
            <person name="Filatov D."/>
            <person name="Flegontova O."/>
            <person name="Gerasimov E."/>
            <person name="Jackson A.P."/>
            <person name="Kelly S."/>
            <person name="Opperdoes F."/>
            <person name="O'Reilly A."/>
            <person name="Votypka J."/>
            <person name="Yurchenko V."/>
            <person name="Lukes J."/>
        </authorList>
    </citation>
    <scope>NUCLEOTIDE SEQUENCE [LARGE SCALE GENOMIC DNA]</scope>
    <source>
        <strain evidence="3">H10</strain>
    </source>
</reference>
<evidence type="ECO:0000256" key="1">
    <source>
        <dbReference type="SAM" id="MobiDB-lite"/>
    </source>
</evidence>
<dbReference type="Pfam" id="PF22600">
    <property type="entry name" value="MTPAP-like_central"/>
    <property type="match status" value="1"/>
</dbReference>
<dbReference type="RefSeq" id="XP_015652739.1">
    <property type="nucleotide sequence ID" value="XM_015808688.1"/>
</dbReference>
<dbReference type="SUPFAM" id="SSF81301">
    <property type="entry name" value="Nucleotidyltransferase"/>
    <property type="match status" value="1"/>
</dbReference>
<dbReference type="PANTHER" id="PTHR23092:SF47">
    <property type="entry name" value="POLYMERASE SIGMA, PUTATIVE-RELATED"/>
    <property type="match status" value="1"/>
</dbReference>
<dbReference type="GO" id="GO:0003729">
    <property type="term" value="F:mRNA binding"/>
    <property type="evidence" value="ECO:0007669"/>
    <property type="project" value="TreeGrafter"/>
</dbReference>
<dbReference type="InterPro" id="IPR045862">
    <property type="entry name" value="Trf4-like"/>
</dbReference>
<organism evidence="3 4">
    <name type="scientific">Leptomonas pyrrhocoris</name>
    <name type="common">Firebug parasite</name>
    <dbReference type="NCBI Taxonomy" id="157538"/>
    <lineage>
        <taxon>Eukaryota</taxon>
        <taxon>Discoba</taxon>
        <taxon>Euglenozoa</taxon>
        <taxon>Kinetoplastea</taxon>
        <taxon>Metakinetoplastina</taxon>
        <taxon>Trypanosomatida</taxon>
        <taxon>Trypanosomatidae</taxon>
        <taxon>Leishmaniinae</taxon>
        <taxon>Leptomonas</taxon>
    </lineage>
</organism>
<feature type="region of interest" description="Disordered" evidence="1">
    <location>
        <begin position="674"/>
        <end position="702"/>
    </location>
</feature>
<name>A0A0M9FR07_LEPPY</name>
<dbReference type="InterPro" id="IPR054708">
    <property type="entry name" value="MTPAP-like_central"/>
</dbReference>
<dbReference type="GO" id="GO:0005739">
    <property type="term" value="C:mitochondrion"/>
    <property type="evidence" value="ECO:0007669"/>
    <property type="project" value="UniProtKB-ARBA"/>
</dbReference>
<feature type="domain" description="Poly(A) RNA polymerase mitochondrial-like central palm" evidence="2">
    <location>
        <begin position="365"/>
        <end position="497"/>
    </location>
</feature>
<feature type="compositionally biased region" description="Low complexity" evidence="1">
    <location>
        <begin position="154"/>
        <end position="164"/>
    </location>
</feature>
<dbReference type="OrthoDB" id="273917at2759"/>
<proteinExistence type="predicted"/>
<dbReference type="InterPro" id="IPR043519">
    <property type="entry name" value="NT_sf"/>
</dbReference>
<feature type="region of interest" description="Disordered" evidence="1">
    <location>
        <begin position="804"/>
        <end position="908"/>
    </location>
</feature>
<comment type="caution">
    <text evidence="3">The sequence shown here is derived from an EMBL/GenBank/DDBJ whole genome shotgun (WGS) entry which is preliminary data.</text>
</comment>
<dbReference type="FunFam" id="3.30.460.10:FF:000038">
    <property type="entry name" value="Topoisomerase-related function protein-like protein"/>
    <property type="match status" value="1"/>
</dbReference>
<feature type="compositionally biased region" description="Low complexity" evidence="1">
    <location>
        <begin position="860"/>
        <end position="879"/>
    </location>
</feature>
<evidence type="ECO:0000313" key="4">
    <source>
        <dbReference type="Proteomes" id="UP000037923"/>
    </source>
</evidence>
<keyword evidence="4" id="KW-1185">Reference proteome</keyword>
<accession>A0A0M9FR07</accession>
<feature type="compositionally biased region" description="Low complexity" evidence="1">
    <location>
        <begin position="804"/>
        <end position="813"/>
    </location>
</feature>
<dbReference type="AlphaFoldDB" id="A0A0M9FR07"/>
<dbReference type="Gene3D" id="1.10.1410.10">
    <property type="match status" value="1"/>
</dbReference>
<feature type="compositionally biased region" description="Polar residues" evidence="1">
    <location>
        <begin position="300"/>
        <end position="314"/>
    </location>
</feature>
<dbReference type="CDD" id="cd05402">
    <property type="entry name" value="NT_PAP_TUTase"/>
    <property type="match status" value="1"/>
</dbReference>
<feature type="region of interest" description="Disordered" evidence="1">
    <location>
        <begin position="592"/>
        <end position="639"/>
    </location>
</feature>
<dbReference type="SUPFAM" id="SSF81631">
    <property type="entry name" value="PAP/OAS1 substrate-binding domain"/>
    <property type="match status" value="1"/>
</dbReference>
<dbReference type="VEuPathDB" id="TriTrypDB:LpyrH10_30_0560"/>
<dbReference type="GO" id="GO:1990817">
    <property type="term" value="F:poly(A) RNA polymerase activity"/>
    <property type="evidence" value="ECO:0007669"/>
    <property type="project" value="InterPro"/>
</dbReference>
<gene>
    <name evidence="3" type="ORF">ABB37_09295</name>
</gene>
<evidence type="ECO:0000259" key="2">
    <source>
        <dbReference type="Pfam" id="PF22600"/>
    </source>
</evidence>
<dbReference type="OMA" id="QHPIYTT"/>
<dbReference type="GeneID" id="26909578"/>
<feature type="region of interest" description="Disordered" evidence="1">
    <location>
        <begin position="104"/>
        <end position="182"/>
    </location>
</feature>
<dbReference type="PANTHER" id="PTHR23092">
    <property type="entry name" value="POLY(A) RNA POLYMERASE"/>
    <property type="match status" value="1"/>
</dbReference>
<dbReference type="GO" id="GO:0016853">
    <property type="term" value="F:isomerase activity"/>
    <property type="evidence" value="ECO:0007669"/>
    <property type="project" value="UniProtKB-KW"/>
</dbReference>
<feature type="compositionally biased region" description="Basic and acidic residues" evidence="1">
    <location>
        <begin position="601"/>
        <end position="611"/>
    </location>
</feature>
<feature type="compositionally biased region" description="Basic and acidic residues" evidence="1">
    <location>
        <begin position="891"/>
        <end position="908"/>
    </location>
</feature>
<dbReference type="GO" id="GO:0005730">
    <property type="term" value="C:nucleolus"/>
    <property type="evidence" value="ECO:0007669"/>
    <property type="project" value="TreeGrafter"/>
</dbReference>
<feature type="compositionally biased region" description="Polar residues" evidence="1">
    <location>
        <begin position="130"/>
        <end position="144"/>
    </location>
</feature>
<feature type="region of interest" description="Disordered" evidence="1">
    <location>
        <begin position="299"/>
        <end position="331"/>
    </location>
</feature>
<evidence type="ECO:0000313" key="3">
    <source>
        <dbReference type="EMBL" id="KPA74300.1"/>
    </source>
</evidence>
<dbReference type="GO" id="GO:0031123">
    <property type="term" value="P:RNA 3'-end processing"/>
    <property type="evidence" value="ECO:0007669"/>
    <property type="project" value="TreeGrafter"/>
</dbReference>
<dbReference type="GO" id="GO:0043634">
    <property type="term" value="P:polyadenylation-dependent ncRNA catabolic process"/>
    <property type="evidence" value="ECO:0007669"/>
    <property type="project" value="TreeGrafter"/>
</dbReference>
<dbReference type="Gene3D" id="3.30.460.10">
    <property type="entry name" value="Beta Polymerase, domain 2"/>
    <property type="match status" value="1"/>
</dbReference>
<protein>
    <submittedName>
        <fullName evidence="3">Topoisomerase-related function protein-like protein</fullName>
    </submittedName>
</protein>
<dbReference type="GO" id="GO:0031499">
    <property type="term" value="C:TRAMP complex"/>
    <property type="evidence" value="ECO:0007669"/>
    <property type="project" value="TreeGrafter"/>
</dbReference>
<dbReference type="EMBL" id="LGTL01000030">
    <property type="protein sequence ID" value="KPA74300.1"/>
    <property type="molecule type" value="Genomic_DNA"/>
</dbReference>
<dbReference type="Proteomes" id="UP000037923">
    <property type="component" value="Unassembled WGS sequence"/>
</dbReference>
<keyword evidence="3" id="KW-0413">Isomerase</keyword>
<feature type="compositionally biased region" description="Basic and acidic residues" evidence="1">
    <location>
        <begin position="829"/>
        <end position="853"/>
    </location>
</feature>